<protein>
    <recommendedName>
        <fullName evidence="4">F5/8 type C domain-containing protein</fullName>
    </recommendedName>
</protein>
<evidence type="ECO:0008006" key="4">
    <source>
        <dbReference type="Google" id="ProtNLM"/>
    </source>
</evidence>
<reference evidence="2" key="1">
    <citation type="submission" date="2021-02" db="EMBL/GenBank/DDBJ databases">
        <authorList>
            <person name="Dougan E. K."/>
            <person name="Rhodes N."/>
            <person name="Thang M."/>
            <person name="Chan C."/>
        </authorList>
    </citation>
    <scope>NUCLEOTIDE SEQUENCE</scope>
</reference>
<organism evidence="2 3">
    <name type="scientific">Symbiodinium natans</name>
    <dbReference type="NCBI Taxonomy" id="878477"/>
    <lineage>
        <taxon>Eukaryota</taxon>
        <taxon>Sar</taxon>
        <taxon>Alveolata</taxon>
        <taxon>Dinophyceae</taxon>
        <taxon>Suessiales</taxon>
        <taxon>Symbiodiniaceae</taxon>
        <taxon>Symbiodinium</taxon>
    </lineage>
</organism>
<accession>A0A812TZU6</accession>
<evidence type="ECO:0000313" key="2">
    <source>
        <dbReference type="EMBL" id="CAE7545048.1"/>
    </source>
</evidence>
<name>A0A812TZU6_9DINO</name>
<proteinExistence type="predicted"/>
<evidence type="ECO:0000256" key="1">
    <source>
        <dbReference type="SAM" id="MobiDB-lite"/>
    </source>
</evidence>
<feature type="region of interest" description="Disordered" evidence="1">
    <location>
        <begin position="135"/>
        <end position="158"/>
    </location>
</feature>
<dbReference type="Gene3D" id="2.60.120.260">
    <property type="entry name" value="Galactose-binding domain-like"/>
    <property type="match status" value="1"/>
</dbReference>
<gene>
    <name evidence="2" type="ORF">SNAT2548_LOCUS30582</name>
</gene>
<feature type="compositionally biased region" description="Basic and acidic residues" evidence="1">
    <location>
        <begin position="141"/>
        <end position="158"/>
    </location>
</feature>
<dbReference type="EMBL" id="CAJNDS010002612">
    <property type="protein sequence ID" value="CAE7545048.1"/>
    <property type="molecule type" value="Genomic_DNA"/>
</dbReference>
<sequence length="443" mass="49776">MPPSDASNTVAVRFLADCHTNLLGAAGLLSRFGKIAKLDATLAAETGLVVATFFDVRAAQKVLAHFEDMAHPVPSLPEDFRAVSIPLKDDLQAQVEQFFGYGEVAGMWRWEEELVVEFYDLRAARQVMMSIPASRPRPAKHAAESQEFQRSKIPEPRRASVEMAGSAQEISRAVVPEKNTNISEEEASSLCEIDIQPVNYIEKPLSSGNVLGLLALEEKGLTFQVRYVTMWIQRGFQDAESGQWGTTIRDFGVLQFSNMVRGKVPIVDSLWEYPAAWTVDNSMDTEWTSRFGALEAQLIYDLGYRRNIAGMTWVFGHVAGRVDVHYADRNDNRSNWQRAYSLIGNVATDIVVPTTVHFKCRFIRLTLHEPRTREFWHPDRYEDTEYWDSLLSLKDFKAYEHTGGGGVLGFQSVDGMEYTTIAYGLRQPGEWIISSEVGSGGKM</sequence>
<dbReference type="OrthoDB" id="409144at2759"/>
<evidence type="ECO:0000313" key="3">
    <source>
        <dbReference type="Proteomes" id="UP000604046"/>
    </source>
</evidence>
<keyword evidence="3" id="KW-1185">Reference proteome</keyword>
<dbReference type="AlphaFoldDB" id="A0A812TZU6"/>
<comment type="caution">
    <text evidence="2">The sequence shown here is derived from an EMBL/GenBank/DDBJ whole genome shotgun (WGS) entry which is preliminary data.</text>
</comment>
<dbReference type="Proteomes" id="UP000604046">
    <property type="component" value="Unassembled WGS sequence"/>
</dbReference>
<dbReference type="SUPFAM" id="SSF49785">
    <property type="entry name" value="Galactose-binding domain-like"/>
    <property type="match status" value="1"/>
</dbReference>
<dbReference type="InterPro" id="IPR008979">
    <property type="entry name" value="Galactose-bd-like_sf"/>
</dbReference>